<evidence type="ECO:0000313" key="3">
    <source>
        <dbReference type="Proteomes" id="UP000266677"/>
    </source>
</evidence>
<dbReference type="AlphaFoldDB" id="A0A3A4KI66"/>
<name>A0A3A4KI66_9NOCA</name>
<dbReference type="RefSeq" id="WP_120037710.1">
    <property type="nucleotide sequence ID" value="NZ_QZFU01000010.1"/>
</dbReference>
<comment type="caution">
    <text evidence="2">The sequence shown here is derived from an EMBL/GenBank/DDBJ whole genome shotgun (WGS) entry which is preliminary data.</text>
</comment>
<organism evidence="2 3">
    <name type="scientific">Nocardia panacis</name>
    <dbReference type="NCBI Taxonomy" id="2340916"/>
    <lineage>
        <taxon>Bacteria</taxon>
        <taxon>Bacillati</taxon>
        <taxon>Actinomycetota</taxon>
        <taxon>Actinomycetes</taxon>
        <taxon>Mycobacteriales</taxon>
        <taxon>Nocardiaceae</taxon>
        <taxon>Nocardia</taxon>
    </lineage>
</organism>
<feature type="region of interest" description="Disordered" evidence="1">
    <location>
        <begin position="60"/>
        <end position="89"/>
    </location>
</feature>
<evidence type="ECO:0000256" key="1">
    <source>
        <dbReference type="SAM" id="MobiDB-lite"/>
    </source>
</evidence>
<reference evidence="2 3" key="1">
    <citation type="submission" date="2018-09" db="EMBL/GenBank/DDBJ databases">
        <title>YIM PH21274 draft genome.</title>
        <authorList>
            <person name="Miao C."/>
        </authorList>
    </citation>
    <scope>NUCLEOTIDE SEQUENCE [LARGE SCALE GENOMIC DNA]</scope>
    <source>
        <strain evidence="2 3">YIM PH 21724</strain>
    </source>
</reference>
<dbReference type="EMBL" id="QZFU01000010">
    <property type="protein sequence ID" value="RJO79309.1"/>
    <property type="molecule type" value="Genomic_DNA"/>
</dbReference>
<protein>
    <submittedName>
        <fullName evidence="2">Uncharacterized protein</fullName>
    </submittedName>
</protein>
<dbReference type="OrthoDB" id="3194899at2"/>
<sequence length="106" mass="11799">MADIGTERLSWSEFGTLIAFMPRNGESALYRARNPRSWWWTQEMDFLAAILYAVQGANWQRSGGQGEAPKPVARPNDAPVAADPDTVPLDRINDELAARRKALIGE</sequence>
<accession>A0A3A4KI66</accession>
<proteinExistence type="predicted"/>
<dbReference type="Proteomes" id="UP000266677">
    <property type="component" value="Unassembled WGS sequence"/>
</dbReference>
<keyword evidence="3" id="KW-1185">Reference proteome</keyword>
<gene>
    <name evidence="2" type="ORF">D5S18_02975</name>
</gene>
<evidence type="ECO:0000313" key="2">
    <source>
        <dbReference type="EMBL" id="RJO79309.1"/>
    </source>
</evidence>